<organism evidence="2 3">
    <name type="scientific">Paeniroseomonas aquatica</name>
    <dbReference type="NCBI Taxonomy" id="373043"/>
    <lineage>
        <taxon>Bacteria</taxon>
        <taxon>Pseudomonadati</taxon>
        <taxon>Pseudomonadota</taxon>
        <taxon>Alphaproteobacteria</taxon>
        <taxon>Acetobacterales</taxon>
        <taxon>Acetobacteraceae</taxon>
        <taxon>Paeniroseomonas</taxon>
    </lineage>
</organism>
<sequence>MDQFEDGAVSLDQGETEQLPACPVLPGPVLWRRSSRAQRVSLRIDARSGTVVVTLPQRAARHAGVALLTTHAAWVRERLAALAPPIALEPGSEVPLGGALHVIRAVPGHAGDTWLRPGAIITGGEIAEVPARVARFLREEARRRIEVLVARHTATLGVTSRRLLLKDTRSRWGSCAPDGTLAFSWRLVMAPGWVLDYVVAHEVAHLRELNHSPRFWDTLQQLTPNREAAVAWLKENGPALLRVG</sequence>
<dbReference type="InterPro" id="IPR053136">
    <property type="entry name" value="UTP_pyrophosphatase-like"/>
</dbReference>
<dbReference type="Proteomes" id="UP001529369">
    <property type="component" value="Unassembled WGS sequence"/>
</dbReference>
<accession>A0ABT8A1R4</accession>
<dbReference type="InterPro" id="IPR002725">
    <property type="entry name" value="YgjP-like_metallopeptidase"/>
</dbReference>
<dbReference type="EC" id="3.4.-.-" evidence="2"/>
<keyword evidence="3" id="KW-1185">Reference proteome</keyword>
<keyword evidence="2" id="KW-0645">Protease</keyword>
<evidence type="ECO:0000259" key="1">
    <source>
        <dbReference type="Pfam" id="PF01863"/>
    </source>
</evidence>
<dbReference type="Gene3D" id="3.30.2010.10">
    <property type="entry name" value="Metalloproteases ('zincins'), catalytic domain"/>
    <property type="match status" value="1"/>
</dbReference>
<dbReference type="PANTHER" id="PTHR30399">
    <property type="entry name" value="UNCHARACTERIZED PROTEIN YGJP"/>
    <property type="match status" value="1"/>
</dbReference>
<protein>
    <submittedName>
        <fullName evidence="2">SprT family zinc-dependent metalloprotease</fullName>
        <ecNumber evidence="2">3.4.-.-</ecNumber>
    </submittedName>
</protein>
<name>A0ABT8A1R4_9PROT</name>
<dbReference type="PANTHER" id="PTHR30399:SF1">
    <property type="entry name" value="UTP PYROPHOSPHATASE"/>
    <property type="match status" value="1"/>
</dbReference>
<reference evidence="3" key="1">
    <citation type="journal article" date="2019" name="Int. J. Syst. Evol. Microbiol.">
        <title>The Global Catalogue of Microorganisms (GCM) 10K type strain sequencing project: providing services to taxonomists for standard genome sequencing and annotation.</title>
        <authorList>
            <consortium name="The Broad Institute Genomics Platform"/>
            <consortium name="The Broad Institute Genome Sequencing Center for Infectious Disease"/>
            <person name="Wu L."/>
            <person name="Ma J."/>
        </authorList>
    </citation>
    <scope>NUCLEOTIDE SEQUENCE [LARGE SCALE GENOMIC DNA]</scope>
    <source>
        <strain evidence="3">CECT 7131</strain>
    </source>
</reference>
<keyword evidence="2" id="KW-0482">Metalloprotease</keyword>
<evidence type="ECO:0000313" key="2">
    <source>
        <dbReference type="EMBL" id="MDN3563474.1"/>
    </source>
</evidence>
<evidence type="ECO:0000313" key="3">
    <source>
        <dbReference type="Proteomes" id="UP001529369"/>
    </source>
</evidence>
<dbReference type="GO" id="GO:0008237">
    <property type="term" value="F:metallopeptidase activity"/>
    <property type="evidence" value="ECO:0007669"/>
    <property type="project" value="UniProtKB-KW"/>
</dbReference>
<gene>
    <name evidence="2" type="ORF">QWZ14_03680</name>
</gene>
<proteinExistence type="predicted"/>
<dbReference type="CDD" id="cd07344">
    <property type="entry name" value="M48_yhfN_like"/>
    <property type="match status" value="1"/>
</dbReference>
<dbReference type="RefSeq" id="WP_290315214.1">
    <property type="nucleotide sequence ID" value="NZ_JAUFPN010000033.1"/>
</dbReference>
<dbReference type="Pfam" id="PF01863">
    <property type="entry name" value="YgjP-like"/>
    <property type="match status" value="1"/>
</dbReference>
<keyword evidence="2" id="KW-0378">Hydrolase</keyword>
<comment type="caution">
    <text evidence="2">The sequence shown here is derived from an EMBL/GenBank/DDBJ whole genome shotgun (WGS) entry which is preliminary data.</text>
</comment>
<feature type="domain" description="YgjP-like metallopeptidase" evidence="1">
    <location>
        <begin position="40"/>
        <end position="236"/>
    </location>
</feature>
<dbReference type="EMBL" id="JAUFPN010000033">
    <property type="protein sequence ID" value="MDN3563474.1"/>
    <property type="molecule type" value="Genomic_DNA"/>
</dbReference>